<evidence type="ECO:0000259" key="3">
    <source>
        <dbReference type="Pfam" id="PF20235"/>
    </source>
</evidence>
<dbReference type="InterPro" id="IPR046527">
    <property type="entry name" value="PIR2-like_helical"/>
</dbReference>
<dbReference type="EMBL" id="PQIB02000005">
    <property type="protein sequence ID" value="RLN19061.1"/>
    <property type="molecule type" value="Genomic_DNA"/>
</dbReference>
<evidence type="ECO:0000313" key="4">
    <source>
        <dbReference type="EMBL" id="RLN19061.1"/>
    </source>
</evidence>
<gene>
    <name evidence="4" type="ORF">C2845_PM02G07880</name>
</gene>
<protein>
    <submittedName>
        <fullName evidence="4">Uncharacterized protein</fullName>
    </submittedName>
</protein>
<comment type="caution">
    <text evidence="4">The sequence shown here is derived from an EMBL/GenBank/DDBJ whole genome shotgun (WGS) entry which is preliminary data.</text>
</comment>
<evidence type="ECO:0000313" key="5">
    <source>
        <dbReference type="Proteomes" id="UP000275267"/>
    </source>
</evidence>
<evidence type="ECO:0000256" key="1">
    <source>
        <dbReference type="SAM" id="MobiDB-lite"/>
    </source>
</evidence>
<organism evidence="4 5">
    <name type="scientific">Panicum miliaceum</name>
    <name type="common">Proso millet</name>
    <name type="synonym">Broomcorn millet</name>
    <dbReference type="NCBI Taxonomy" id="4540"/>
    <lineage>
        <taxon>Eukaryota</taxon>
        <taxon>Viridiplantae</taxon>
        <taxon>Streptophyta</taxon>
        <taxon>Embryophyta</taxon>
        <taxon>Tracheophyta</taxon>
        <taxon>Spermatophyta</taxon>
        <taxon>Magnoliopsida</taxon>
        <taxon>Liliopsida</taxon>
        <taxon>Poales</taxon>
        <taxon>Poaceae</taxon>
        <taxon>PACMAD clade</taxon>
        <taxon>Panicoideae</taxon>
        <taxon>Panicodae</taxon>
        <taxon>Paniceae</taxon>
        <taxon>Panicinae</taxon>
        <taxon>Panicum</taxon>
        <taxon>Panicum sect. Panicum</taxon>
    </lineage>
</organism>
<accession>A0A3L6SDJ0</accession>
<keyword evidence="5" id="KW-1185">Reference proteome</keyword>
<dbReference type="PANTHER" id="PTHR33120:SF53">
    <property type="entry name" value="OS03G0697833 PROTEIN"/>
    <property type="match status" value="1"/>
</dbReference>
<feature type="domain" description="DUF3615" evidence="2">
    <location>
        <begin position="242"/>
        <end position="355"/>
    </location>
</feature>
<dbReference type="InterPro" id="IPR022059">
    <property type="entry name" value="DUF3615"/>
</dbReference>
<dbReference type="PANTHER" id="PTHR33120">
    <property type="entry name" value="EXPRESSED PROTEIN-RELATED"/>
    <property type="match status" value="1"/>
</dbReference>
<dbReference type="Pfam" id="PF20235">
    <property type="entry name" value="PIR2-like_helical"/>
    <property type="match status" value="1"/>
</dbReference>
<feature type="compositionally biased region" description="Basic residues" evidence="1">
    <location>
        <begin position="1"/>
        <end position="11"/>
    </location>
</feature>
<dbReference type="Proteomes" id="UP000275267">
    <property type="component" value="Unassembled WGS sequence"/>
</dbReference>
<name>A0A3L6SDJ0_PANMI</name>
<feature type="domain" description="PIR2-like helical" evidence="3">
    <location>
        <begin position="91"/>
        <end position="135"/>
    </location>
</feature>
<dbReference type="AlphaFoldDB" id="A0A3L6SDJ0"/>
<evidence type="ECO:0000259" key="2">
    <source>
        <dbReference type="Pfam" id="PF12274"/>
    </source>
</evidence>
<sequence length="427" mass="47390">MARAGKRRRQSRPPYADRPYRCNTSRAPQRKPAVITPVSSEPDDDDSVGGETKRKAAAAAAAKRRRRRALSRAVADTGDVKYWSPPRPFLRDMPVAARSLEALVAFLTYYFRYLRHQAMRYLLFTEADLWGAIEMARGEGHAERSTVTVGQETACKAAATAAMHPDPDAVNFLVSTFPVLPLSLRTEPMALDLQLISQMLMEHCSIPHGAAETVPELSEEGSKVLSWIQSDFKEESFVLAKVNAALKKYTQQTGGPAYELHVICGLNRNVGKSFVWGLHYGPGHMHPREIQDSHINFLASPADSHTSDEVPILFFSECSNIEDVNDESSCWPIMGHPAKGCCFYCENEGAKIVHPDSEKYNAYDIAFERMACEDLGGKTVDDSGDWLITGSVDICEEDCIHFDADRDAKCAEFLNARARTVKGPMLV</sequence>
<feature type="region of interest" description="Disordered" evidence="1">
    <location>
        <begin position="1"/>
        <end position="62"/>
    </location>
</feature>
<dbReference type="Pfam" id="PF12274">
    <property type="entry name" value="DUF3615"/>
    <property type="match status" value="1"/>
</dbReference>
<proteinExistence type="predicted"/>
<dbReference type="OrthoDB" id="683406at2759"/>
<reference evidence="5" key="1">
    <citation type="journal article" date="2019" name="Nat. Commun.">
        <title>The genome of broomcorn millet.</title>
        <authorList>
            <person name="Zou C."/>
            <person name="Miki D."/>
            <person name="Li D."/>
            <person name="Tang Q."/>
            <person name="Xiao L."/>
            <person name="Rajput S."/>
            <person name="Deng P."/>
            <person name="Jia W."/>
            <person name="Huang R."/>
            <person name="Zhang M."/>
            <person name="Sun Y."/>
            <person name="Hu J."/>
            <person name="Fu X."/>
            <person name="Schnable P.S."/>
            <person name="Li F."/>
            <person name="Zhang H."/>
            <person name="Feng B."/>
            <person name="Zhu X."/>
            <person name="Liu R."/>
            <person name="Schnable J.C."/>
            <person name="Zhu J.-K."/>
            <person name="Zhang H."/>
        </authorList>
    </citation>
    <scope>NUCLEOTIDE SEQUENCE [LARGE SCALE GENOMIC DNA]</scope>
</reference>